<protein>
    <submittedName>
        <fullName evidence="4">NAD(P)H-quinone oxidoreductase</fullName>
    </submittedName>
</protein>
<evidence type="ECO:0000256" key="2">
    <source>
        <dbReference type="ARBA" id="ARBA00023002"/>
    </source>
</evidence>
<dbReference type="CDD" id="cd05276">
    <property type="entry name" value="p53_inducible_oxidoreductase"/>
    <property type="match status" value="1"/>
</dbReference>
<evidence type="ECO:0000313" key="5">
    <source>
        <dbReference type="Proteomes" id="UP000270342"/>
    </source>
</evidence>
<organism evidence="4 5">
    <name type="scientific">Pararobbsia silviterrae</name>
    <dbReference type="NCBI Taxonomy" id="1792498"/>
    <lineage>
        <taxon>Bacteria</taxon>
        <taxon>Pseudomonadati</taxon>
        <taxon>Pseudomonadota</taxon>
        <taxon>Betaproteobacteria</taxon>
        <taxon>Burkholderiales</taxon>
        <taxon>Burkholderiaceae</taxon>
        <taxon>Pararobbsia</taxon>
    </lineage>
</organism>
<comment type="caution">
    <text evidence="4">The sequence shown here is derived from an EMBL/GenBank/DDBJ whole genome shotgun (WGS) entry which is preliminary data.</text>
</comment>
<dbReference type="Pfam" id="PF08240">
    <property type="entry name" value="ADH_N"/>
    <property type="match status" value="1"/>
</dbReference>
<dbReference type="GO" id="GO:0070402">
    <property type="term" value="F:NADPH binding"/>
    <property type="evidence" value="ECO:0007669"/>
    <property type="project" value="TreeGrafter"/>
</dbReference>
<feature type="domain" description="Enoyl reductase (ER)" evidence="3">
    <location>
        <begin position="10"/>
        <end position="332"/>
    </location>
</feature>
<dbReference type="InterPro" id="IPR014189">
    <property type="entry name" value="Quinone_OxRdtase_PIG3"/>
</dbReference>
<evidence type="ECO:0000259" key="3">
    <source>
        <dbReference type="SMART" id="SM00829"/>
    </source>
</evidence>
<evidence type="ECO:0000313" key="4">
    <source>
        <dbReference type="EMBL" id="RKP57456.1"/>
    </source>
</evidence>
<dbReference type="GO" id="GO:0016651">
    <property type="term" value="F:oxidoreductase activity, acting on NAD(P)H"/>
    <property type="evidence" value="ECO:0007669"/>
    <property type="project" value="TreeGrafter"/>
</dbReference>
<dbReference type="RefSeq" id="WP_121084441.1">
    <property type="nucleotide sequence ID" value="NZ_RBZU01000002.1"/>
</dbReference>
<dbReference type="AlphaFoldDB" id="A0A494Y422"/>
<name>A0A494Y422_9BURK</name>
<proteinExistence type="predicted"/>
<sequence length="334" mass="35420">MRAIEISTPGGPEVLRLVERPDPVPNAHEVLIRVTASGVNRPDVFQRAGHYPPPPGASDLPGLEIAGEIVGGDLESSANRWGFKRGDRVCALVTGGGYADLAVAPILQCLPIPAGLSDVEAASLPENYFTVWSNVMDRAMLGRGEGGDDEVLLVQGGTSGIGVAAVQIAHALGHRVFATAGSDDKCRAVEALGAERGINYRTEDFVEVVRELTRGRGADVVLDMVAGDYVPREIQAMADGGRLVLIATLGGAKAEVPFAEVMRRRLTITGSTLRPRPVAFKAAIAANLRERVWPLLACAAIKPVIYRTFAAEHAAQAHALMESSTHIGKIMLAW</sequence>
<dbReference type="InterPro" id="IPR036291">
    <property type="entry name" value="NAD(P)-bd_dom_sf"/>
</dbReference>
<keyword evidence="5" id="KW-1185">Reference proteome</keyword>
<dbReference type="Gene3D" id="3.90.180.10">
    <property type="entry name" value="Medium-chain alcohol dehydrogenases, catalytic domain"/>
    <property type="match status" value="1"/>
</dbReference>
<keyword evidence="2" id="KW-0560">Oxidoreductase</keyword>
<dbReference type="InterPro" id="IPR013154">
    <property type="entry name" value="ADH-like_N"/>
</dbReference>
<accession>A0A494Y422</accession>
<dbReference type="InterPro" id="IPR011032">
    <property type="entry name" value="GroES-like_sf"/>
</dbReference>
<dbReference type="PANTHER" id="PTHR48106:SF8">
    <property type="entry name" value="OS02G0805600 PROTEIN"/>
    <property type="match status" value="1"/>
</dbReference>
<reference evidence="4 5" key="1">
    <citation type="submission" date="2018-10" db="EMBL/GenBank/DDBJ databases">
        <title>Robbsia sp. DHC34, isolated from soil.</title>
        <authorList>
            <person name="Gao Z.-H."/>
            <person name="Qiu L.-H."/>
        </authorList>
    </citation>
    <scope>NUCLEOTIDE SEQUENCE [LARGE SCALE GENOMIC DNA]</scope>
    <source>
        <strain evidence="4 5">DHC34</strain>
    </source>
</reference>
<dbReference type="Proteomes" id="UP000270342">
    <property type="component" value="Unassembled WGS sequence"/>
</dbReference>
<dbReference type="EMBL" id="RBZU01000002">
    <property type="protein sequence ID" value="RKP57456.1"/>
    <property type="molecule type" value="Genomic_DNA"/>
</dbReference>
<keyword evidence="1" id="KW-0521">NADP</keyword>
<dbReference type="InterPro" id="IPR013149">
    <property type="entry name" value="ADH-like_C"/>
</dbReference>
<dbReference type="Pfam" id="PF00107">
    <property type="entry name" value="ADH_zinc_N"/>
    <property type="match status" value="1"/>
</dbReference>
<gene>
    <name evidence="4" type="ORF">D7S86_05645</name>
</gene>
<dbReference type="PANTHER" id="PTHR48106">
    <property type="entry name" value="QUINONE OXIDOREDUCTASE PIG3-RELATED"/>
    <property type="match status" value="1"/>
</dbReference>
<evidence type="ECO:0000256" key="1">
    <source>
        <dbReference type="ARBA" id="ARBA00022857"/>
    </source>
</evidence>
<dbReference type="SUPFAM" id="SSF50129">
    <property type="entry name" value="GroES-like"/>
    <property type="match status" value="1"/>
</dbReference>
<dbReference type="OrthoDB" id="9780520at2"/>
<dbReference type="NCBIfam" id="TIGR02824">
    <property type="entry name" value="quinone_pig3"/>
    <property type="match status" value="1"/>
</dbReference>
<dbReference type="InterPro" id="IPR020843">
    <property type="entry name" value="ER"/>
</dbReference>
<dbReference type="SMART" id="SM00829">
    <property type="entry name" value="PKS_ER"/>
    <property type="match status" value="1"/>
</dbReference>
<dbReference type="SUPFAM" id="SSF51735">
    <property type="entry name" value="NAD(P)-binding Rossmann-fold domains"/>
    <property type="match status" value="1"/>
</dbReference>
<dbReference type="Gene3D" id="3.40.50.720">
    <property type="entry name" value="NAD(P)-binding Rossmann-like Domain"/>
    <property type="match status" value="1"/>
</dbReference>